<evidence type="ECO:0000256" key="11">
    <source>
        <dbReference type="RuleBase" id="RU003518"/>
    </source>
</evidence>
<reference evidence="14" key="1">
    <citation type="submission" date="2021-05" db="EMBL/GenBank/DDBJ databases">
        <authorList>
            <person name="Tigano A."/>
        </authorList>
    </citation>
    <scope>NUCLEOTIDE SEQUENCE</scope>
</reference>
<dbReference type="AlphaFoldDB" id="A0A8S4B244"/>
<dbReference type="GO" id="GO:1905475">
    <property type="term" value="P:regulation of protein localization to membrane"/>
    <property type="evidence" value="ECO:0007669"/>
    <property type="project" value="TreeGrafter"/>
</dbReference>
<dbReference type="InterPro" id="IPR019803">
    <property type="entry name" value="Glypican_CS"/>
</dbReference>
<evidence type="ECO:0000256" key="1">
    <source>
        <dbReference type="ARBA" id="ARBA00004609"/>
    </source>
</evidence>
<dbReference type="PANTHER" id="PTHR10822:SF19">
    <property type="entry name" value="GLYPICAN-5"/>
    <property type="match status" value="1"/>
</dbReference>
<proteinExistence type="inferred from homology"/>
<evidence type="ECO:0000256" key="7">
    <source>
        <dbReference type="ARBA" id="ARBA00023136"/>
    </source>
</evidence>
<dbReference type="GO" id="GO:0009986">
    <property type="term" value="C:cell surface"/>
    <property type="evidence" value="ECO:0007669"/>
    <property type="project" value="TreeGrafter"/>
</dbReference>
<dbReference type="GO" id="GO:0090263">
    <property type="term" value="P:positive regulation of canonical Wnt signaling pathway"/>
    <property type="evidence" value="ECO:0007669"/>
    <property type="project" value="TreeGrafter"/>
</dbReference>
<keyword evidence="3" id="KW-1003">Cell membrane</keyword>
<comment type="function">
    <text evidence="12">Cell surface proteoglycan.</text>
</comment>
<dbReference type="GO" id="GO:0016477">
    <property type="term" value="P:cell migration"/>
    <property type="evidence" value="ECO:0007669"/>
    <property type="project" value="TreeGrafter"/>
</dbReference>
<evidence type="ECO:0000256" key="5">
    <source>
        <dbReference type="ARBA" id="ARBA00022729"/>
    </source>
</evidence>
<dbReference type="Pfam" id="PF01153">
    <property type="entry name" value="Glypican"/>
    <property type="match status" value="1"/>
</dbReference>
<evidence type="ECO:0000313" key="14">
    <source>
        <dbReference type="EMBL" id="CAG5896750.1"/>
    </source>
</evidence>
<evidence type="ECO:0000256" key="2">
    <source>
        <dbReference type="ARBA" id="ARBA00010260"/>
    </source>
</evidence>
<keyword evidence="9 12" id="KW-0357">Heparan sulfate</keyword>
<evidence type="ECO:0000256" key="12">
    <source>
        <dbReference type="RuleBase" id="RU003519"/>
    </source>
</evidence>
<dbReference type="Proteomes" id="UP000677803">
    <property type="component" value="Unassembled WGS sequence"/>
</dbReference>
<evidence type="ECO:0000256" key="4">
    <source>
        <dbReference type="ARBA" id="ARBA00022622"/>
    </source>
</evidence>
<name>A0A8S4B244_9TELE</name>
<evidence type="ECO:0000256" key="6">
    <source>
        <dbReference type="ARBA" id="ARBA00022974"/>
    </source>
</evidence>
<comment type="caution">
    <text evidence="14">The sequence shown here is derived from an EMBL/GenBank/DDBJ whole genome shotgun (WGS) entry which is preliminary data.</text>
</comment>
<keyword evidence="6 12" id="KW-0654">Proteoglycan</keyword>
<keyword evidence="15" id="KW-1185">Reference proteome</keyword>
<evidence type="ECO:0000256" key="9">
    <source>
        <dbReference type="ARBA" id="ARBA00023207"/>
    </source>
</evidence>
<dbReference type="GO" id="GO:0098552">
    <property type="term" value="C:side of membrane"/>
    <property type="evidence" value="ECO:0007669"/>
    <property type="project" value="UniProtKB-KW"/>
</dbReference>
<keyword evidence="8" id="KW-0325">Glycoprotein</keyword>
<comment type="subcellular location">
    <subcellularLocation>
        <location evidence="1 12">Cell membrane</location>
        <topology evidence="1 12">Lipid-anchor</topology>
        <topology evidence="1 12">GPI-anchor</topology>
    </subcellularLocation>
</comment>
<evidence type="ECO:0000256" key="3">
    <source>
        <dbReference type="ARBA" id="ARBA00022475"/>
    </source>
</evidence>
<dbReference type="PANTHER" id="PTHR10822">
    <property type="entry name" value="GLYPICAN"/>
    <property type="match status" value="1"/>
</dbReference>
<feature type="compositionally biased region" description="Low complexity" evidence="13">
    <location>
        <begin position="260"/>
        <end position="274"/>
    </location>
</feature>
<evidence type="ECO:0000313" key="15">
    <source>
        <dbReference type="Proteomes" id="UP000677803"/>
    </source>
</evidence>
<gene>
    <name evidence="14" type="ORF">MMEN_LOCUS7811</name>
</gene>
<dbReference type="EMBL" id="CAJRST010007779">
    <property type="protein sequence ID" value="CAG5896750.1"/>
    <property type="molecule type" value="Genomic_DNA"/>
</dbReference>
<evidence type="ECO:0000256" key="10">
    <source>
        <dbReference type="ARBA" id="ARBA00023288"/>
    </source>
</evidence>
<dbReference type="GO" id="GO:0005886">
    <property type="term" value="C:plasma membrane"/>
    <property type="evidence" value="ECO:0007669"/>
    <property type="project" value="UniProtKB-SubCell"/>
</dbReference>
<accession>A0A8S4B244</accession>
<keyword evidence="5" id="KW-0732">Signal</keyword>
<sequence length="340" mass="37266">MIFFFALIVDMYQYLLSFSQGHLSSLLEGTFPSLSRRALPHVNQLFSSLSLYLRGANVSVEATVHQFYDNIFPLVYTQLIKPVAEDGITGDSETSDCLRKIRHDVNPFGNHSTVMAQELAGALGAGRQLSLALDEGRVVMNATEHATLSKDCVKSLLKMVYCPHCRGLTLIKPCGGYCTNVMRGCLASVSELDQPWRRYVGLLEQLIFAMAGHHNLELAMLGVGGHVYEALLYAQIHGPIINAMVVKVCGLSTAEPPGIEPTSPEVTTSTITSSPPLPSVAPSEHLPEQWQEKLAHLKRDFLLHLHRYKSFFAALPEILCEGETLGVGSSCWSGDGVVKR</sequence>
<evidence type="ECO:0000256" key="8">
    <source>
        <dbReference type="ARBA" id="ARBA00023180"/>
    </source>
</evidence>
<feature type="region of interest" description="Disordered" evidence="13">
    <location>
        <begin position="259"/>
        <end position="283"/>
    </location>
</feature>
<dbReference type="OrthoDB" id="6380619at2759"/>
<comment type="similarity">
    <text evidence="2 11">Belongs to the glypican family.</text>
</comment>
<keyword evidence="4 12" id="KW-0336">GPI-anchor</keyword>
<protein>
    <submittedName>
        <fullName evidence="14">(Atlantic silverside) hypothetical protein</fullName>
    </submittedName>
</protein>
<organism evidence="14 15">
    <name type="scientific">Menidia menidia</name>
    <name type="common">Atlantic silverside</name>
    <dbReference type="NCBI Taxonomy" id="238744"/>
    <lineage>
        <taxon>Eukaryota</taxon>
        <taxon>Metazoa</taxon>
        <taxon>Chordata</taxon>
        <taxon>Craniata</taxon>
        <taxon>Vertebrata</taxon>
        <taxon>Euteleostomi</taxon>
        <taxon>Actinopterygii</taxon>
        <taxon>Neopterygii</taxon>
        <taxon>Teleostei</taxon>
        <taxon>Neoteleostei</taxon>
        <taxon>Acanthomorphata</taxon>
        <taxon>Ovalentaria</taxon>
        <taxon>Atherinomorphae</taxon>
        <taxon>Atheriniformes</taxon>
        <taxon>Atherinopsidae</taxon>
        <taxon>Menidiinae</taxon>
        <taxon>Menidia</taxon>
    </lineage>
</organism>
<dbReference type="PROSITE" id="PS01207">
    <property type="entry name" value="GLYPICAN"/>
    <property type="match status" value="1"/>
</dbReference>
<keyword evidence="10 12" id="KW-0449">Lipoprotein</keyword>
<dbReference type="GO" id="GO:0005576">
    <property type="term" value="C:extracellular region"/>
    <property type="evidence" value="ECO:0007669"/>
    <property type="project" value="TreeGrafter"/>
</dbReference>
<evidence type="ECO:0000256" key="13">
    <source>
        <dbReference type="SAM" id="MobiDB-lite"/>
    </source>
</evidence>
<keyword evidence="7 12" id="KW-0472">Membrane</keyword>
<dbReference type="InterPro" id="IPR001863">
    <property type="entry name" value="Glypican"/>
</dbReference>